<reference evidence="1" key="2">
    <citation type="submission" date="2024-02" db="EMBL/GenBank/DDBJ databases">
        <title>The Genome Sequence of Enterococcus diestrammenae JM9A.</title>
        <authorList>
            <person name="Earl A."/>
            <person name="Manson A."/>
            <person name="Gilmore M."/>
            <person name="Sanders J."/>
            <person name="Shea T."/>
            <person name="Howe W."/>
            <person name="Livny J."/>
            <person name="Cuomo C."/>
            <person name="Neafsey D."/>
            <person name="Birren B."/>
        </authorList>
    </citation>
    <scope>NUCLEOTIDE SEQUENCE</scope>
    <source>
        <strain evidence="1">JM9A</strain>
    </source>
</reference>
<evidence type="ECO:0008006" key="3">
    <source>
        <dbReference type="Google" id="ProtNLM"/>
    </source>
</evidence>
<dbReference type="SUPFAM" id="SSF48371">
    <property type="entry name" value="ARM repeat"/>
    <property type="match status" value="1"/>
</dbReference>
<evidence type="ECO:0000313" key="2">
    <source>
        <dbReference type="Proteomes" id="UP001429357"/>
    </source>
</evidence>
<keyword evidence="2" id="KW-1185">Reference proteome</keyword>
<sequence>MTENILELLTTLTGSDNRQAYAALQDLEAISRKSDQLLAKIPVFAEMVTSKRSFVRVRGFRLLCQQAKWDQEGELDCLLPVALAILADSKPTVLRQVLAALHGVVKAKPQLRQLIVQQTAAIDCSKFNQETMAPLIEKDIAELQQLIVALEENR</sequence>
<dbReference type="InterPro" id="IPR011989">
    <property type="entry name" value="ARM-like"/>
</dbReference>
<dbReference type="RefSeq" id="WP_161869433.1">
    <property type="nucleotide sequence ID" value="NZ_MAEI02000001.1"/>
</dbReference>
<proteinExistence type="predicted"/>
<reference evidence="1" key="1">
    <citation type="submission" date="2016-06" db="EMBL/GenBank/DDBJ databases">
        <authorList>
            <person name="Van Tyne D."/>
        </authorList>
    </citation>
    <scope>NUCLEOTIDE SEQUENCE</scope>
    <source>
        <strain evidence="1">JM9A</strain>
    </source>
</reference>
<dbReference type="EMBL" id="MAEI02000001">
    <property type="protein sequence ID" value="MEO1780650.1"/>
    <property type="molecule type" value="Genomic_DNA"/>
</dbReference>
<dbReference type="Proteomes" id="UP001429357">
    <property type="component" value="Unassembled WGS sequence"/>
</dbReference>
<protein>
    <recommendedName>
        <fullName evidence="3">HEAT repeat domain-containing protein</fullName>
    </recommendedName>
</protein>
<organism evidence="1 2">
    <name type="scientific">Enterococcus diestrammenae</name>
    <dbReference type="NCBI Taxonomy" id="1155073"/>
    <lineage>
        <taxon>Bacteria</taxon>
        <taxon>Bacillati</taxon>
        <taxon>Bacillota</taxon>
        <taxon>Bacilli</taxon>
        <taxon>Lactobacillales</taxon>
        <taxon>Enterococcaceae</taxon>
        <taxon>Enterococcus</taxon>
    </lineage>
</organism>
<evidence type="ECO:0000313" key="1">
    <source>
        <dbReference type="EMBL" id="MEO1780650.1"/>
    </source>
</evidence>
<accession>A0ABV0EXV8</accession>
<dbReference type="Gene3D" id="1.25.10.10">
    <property type="entry name" value="Leucine-rich Repeat Variant"/>
    <property type="match status" value="1"/>
</dbReference>
<name>A0ABV0EXV8_9ENTE</name>
<comment type="caution">
    <text evidence="1">The sequence shown here is derived from an EMBL/GenBank/DDBJ whole genome shotgun (WGS) entry which is preliminary data.</text>
</comment>
<gene>
    <name evidence="1" type="ORF">BAU18_000189</name>
</gene>
<dbReference type="InterPro" id="IPR016024">
    <property type="entry name" value="ARM-type_fold"/>
</dbReference>